<feature type="compositionally biased region" description="Polar residues" evidence="7">
    <location>
        <begin position="1477"/>
        <end position="1488"/>
    </location>
</feature>
<dbReference type="SMART" id="SM00360">
    <property type="entry name" value="RRM"/>
    <property type="match status" value="1"/>
</dbReference>
<feature type="compositionally biased region" description="Basic and acidic residues" evidence="7">
    <location>
        <begin position="1078"/>
        <end position="1094"/>
    </location>
</feature>
<feature type="region of interest" description="Disordered" evidence="7">
    <location>
        <begin position="852"/>
        <end position="1107"/>
    </location>
</feature>
<dbReference type="GO" id="GO:0008270">
    <property type="term" value="F:zinc ion binding"/>
    <property type="evidence" value="ECO:0007669"/>
    <property type="project" value="UniProtKB-KW"/>
</dbReference>
<feature type="compositionally biased region" description="Polar residues" evidence="7">
    <location>
        <begin position="2106"/>
        <end position="2116"/>
    </location>
</feature>
<keyword evidence="3" id="KW-0863">Zinc-finger</keyword>
<dbReference type="SUPFAM" id="SSF54928">
    <property type="entry name" value="RNA-binding domain, RBD"/>
    <property type="match status" value="2"/>
</dbReference>
<feature type="compositionally biased region" description="Basic and acidic residues" evidence="7">
    <location>
        <begin position="1405"/>
        <end position="1421"/>
    </location>
</feature>
<evidence type="ECO:0000313" key="11">
    <source>
        <dbReference type="Proteomes" id="UP000018936"/>
    </source>
</evidence>
<dbReference type="InterPro" id="IPR003604">
    <property type="entry name" value="Matrin/U1-like-C_Znf_C2H2"/>
</dbReference>
<feature type="compositionally biased region" description="Polar residues" evidence="7">
    <location>
        <begin position="874"/>
        <end position="883"/>
    </location>
</feature>
<dbReference type="Gene3D" id="3.30.70.330">
    <property type="match status" value="2"/>
</dbReference>
<evidence type="ECO:0000256" key="2">
    <source>
        <dbReference type="ARBA" id="ARBA00022723"/>
    </source>
</evidence>
<feature type="region of interest" description="Disordered" evidence="7">
    <location>
        <begin position="1620"/>
        <end position="1820"/>
    </location>
</feature>
<feature type="compositionally biased region" description="Basic and acidic residues" evidence="7">
    <location>
        <begin position="2073"/>
        <end position="2103"/>
    </location>
</feature>
<dbReference type="InterPro" id="IPR036236">
    <property type="entry name" value="Znf_C2H2_sf"/>
</dbReference>
<evidence type="ECO:0000256" key="6">
    <source>
        <dbReference type="PROSITE-ProRule" id="PRU00176"/>
    </source>
</evidence>
<evidence type="ECO:0000256" key="7">
    <source>
        <dbReference type="SAM" id="MobiDB-lite"/>
    </source>
</evidence>
<dbReference type="Proteomes" id="UP000018936">
    <property type="component" value="Unassembled WGS sequence"/>
</dbReference>
<dbReference type="GO" id="GO:0003723">
    <property type="term" value="F:RNA binding"/>
    <property type="evidence" value="ECO:0007669"/>
    <property type="project" value="UniProtKB-UniRule"/>
</dbReference>
<dbReference type="GO" id="GO:0005634">
    <property type="term" value="C:nucleus"/>
    <property type="evidence" value="ECO:0007669"/>
    <property type="project" value="UniProtKB-SubCell"/>
</dbReference>
<comment type="caution">
    <text evidence="10">The sequence shown here is derived from an EMBL/GenBank/DDBJ whole genome shotgun (WGS) entry which is preliminary data.</text>
</comment>
<feature type="non-terminal residue" evidence="10">
    <location>
        <position position="1"/>
    </location>
</feature>
<feature type="compositionally biased region" description="Basic and acidic residues" evidence="7">
    <location>
        <begin position="1718"/>
        <end position="1740"/>
    </location>
</feature>
<keyword evidence="6" id="KW-0694">RNA-binding</keyword>
<dbReference type="SUPFAM" id="SSF57667">
    <property type="entry name" value="beta-beta-alpha zinc fingers"/>
    <property type="match status" value="1"/>
</dbReference>
<feature type="compositionally biased region" description="Low complexity" evidence="7">
    <location>
        <begin position="1620"/>
        <end position="1631"/>
    </location>
</feature>
<feature type="compositionally biased region" description="Basic and acidic residues" evidence="7">
    <location>
        <begin position="1343"/>
        <end position="1353"/>
    </location>
</feature>
<reference evidence="10 11" key="1">
    <citation type="journal article" date="2013" name="Proc. Natl. Acad. Sci. U.S.A.">
        <title>The king cobra genome reveals dynamic gene evolution and adaptation in the snake venom system.</title>
        <authorList>
            <person name="Vonk F.J."/>
            <person name="Casewell N.R."/>
            <person name="Henkel C.V."/>
            <person name="Heimberg A.M."/>
            <person name="Jansen H.J."/>
            <person name="McCleary R.J."/>
            <person name="Kerkkamp H.M."/>
            <person name="Vos R.A."/>
            <person name="Guerreiro I."/>
            <person name="Calvete J.J."/>
            <person name="Wuster W."/>
            <person name="Woods A.E."/>
            <person name="Logan J.M."/>
            <person name="Harrison R.A."/>
            <person name="Castoe T.A."/>
            <person name="de Koning A.P."/>
            <person name="Pollock D.D."/>
            <person name="Yandell M."/>
            <person name="Calderon D."/>
            <person name="Renjifo C."/>
            <person name="Currier R.B."/>
            <person name="Salgado D."/>
            <person name="Pla D."/>
            <person name="Sanz L."/>
            <person name="Hyder A.S."/>
            <person name="Ribeiro J.M."/>
            <person name="Arntzen J.W."/>
            <person name="van den Thillart G.E."/>
            <person name="Boetzer M."/>
            <person name="Pirovano W."/>
            <person name="Dirks R.P."/>
            <person name="Spaink H.P."/>
            <person name="Duboule D."/>
            <person name="McGlinn E."/>
            <person name="Kini R.M."/>
            <person name="Richardson M.K."/>
        </authorList>
    </citation>
    <scope>NUCLEOTIDE SEQUENCE</scope>
    <source>
        <tissue evidence="10">Blood</tissue>
    </source>
</reference>
<feature type="compositionally biased region" description="Basic and acidic residues" evidence="7">
    <location>
        <begin position="724"/>
        <end position="750"/>
    </location>
</feature>
<feature type="compositionally biased region" description="Pro residues" evidence="7">
    <location>
        <begin position="454"/>
        <end position="463"/>
    </location>
</feature>
<dbReference type="PROSITE" id="PS50102">
    <property type="entry name" value="RRM"/>
    <property type="match status" value="1"/>
</dbReference>
<comment type="subcellular location">
    <subcellularLocation>
        <location evidence="1">Nucleus</location>
    </subcellularLocation>
</comment>
<feature type="compositionally biased region" description="Basic and acidic residues" evidence="7">
    <location>
        <begin position="1427"/>
        <end position="1451"/>
    </location>
</feature>
<accession>V8NH22</accession>
<feature type="region of interest" description="Disordered" evidence="7">
    <location>
        <begin position="1288"/>
        <end position="1530"/>
    </location>
</feature>
<dbReference type="InterPro" id="IPR012677">
    <property type="entry name" value="Nucleotide-bd_a/b_plait_sf"/>
</dbReference>
<evidence type="ECO:0000256" key="4">
    <source>
        <dbReference type="ARBA" id="ARBA00022833"/>
    </source>
</evidence>
<feature type="compositionally biased region" description="Acidic residues" evidence="7">
    <location>
        <begin position="1750"/>
        <end position="1760"/>
    </location>
</feature>
<feature type="region of interest" description="Disordered" evidence="7">
    <location>
        <begin position="89"/>
        <end position="134"/>
    </location>
</feature>
<dbReference type="InterPro" id="IPR000690">
    <property type="entry name" value="Matrin/U1-C_Znf_C2H2"/>
</dbReference>
<feature type="compositionally biased region" description="Basic and acidic residues" evidence="7">
    <location>
        <begin position="1924"/>
        <end position="1933"/>
    </location>
</feature>
<name>V8NH22_OPHHA</name>
<protein>
    <submittedName>
        <fullName evidence="10">Zinc finger protein</fullName>
    </submittedName>
</protein>
<feature type="compositionally biased region" description="Basic and acidic residues" evidence="7">
    <location>
        <begin position="1291"/>
        <end position="1301"/>
    </location>
</feature>
<sequence>MPYCQPLRRSWGLGTSFMVFLENVAPLVNSLNLGIVSPFLLSLPPLQLAQIKTQLALHQLNSVASNYSVASPPLLNEAFLKLAMFNPRGNMPPRPRGPSMPDPIPRGPFQRPGPGPGGHQRQFPPNSDGMPQRFMGSEMRAGFPRPNVQVPPRRMDPRQAAERMNMEQQQQQQQQKMEGCGSHWDNPFPPGNNSQNQPIPGRMADYPPTVQSRYTNESASSILASFGLSNEDLEELSRYPDDQLTPENMPLILRDIRMRKMGHQVPSLPPQSSEKENFRSDDSHGSMVKGKVIDYGHESKYRYDEGPLEVKVYGSEGPPKDTLKGFQTQQVPPVRITSKQMNAVEELIRQMGFQRNTSNTPSFFPMDTPNKMPGLCAPSTGTGVAPAVQPIMPPVAPPLPRPAIPPVRQALPPPSVARPMMSPMNQGPPPPFAPEMLGGMNRRERIHEESRPSPSAPPEPGPATKPFRKEIEGPIKSPFGVVKASWLPVFSKMDAQKMKRLPTPSMMNDYYAASPRIFPHMCSLCNVECRHLKDWLLHQNSSTHLESCRQLRQQYPDWNPESHSSQKRREGDRNESGTPRRRSASISPRRSRRSSSGHVRRRTRSRSRSPRHRSIRQRSRSPRPLPNFRHRSRSPWRPYNPISSFRRSSSRERGSRRYIRSPDKALEAVMKCLGPRIVEHIHKQAFGQGFSGGKRASADFEDGKPGNPRVSPKPPKKEGHSRHSSSESKTKVPEAPEGSNKEETTAEGKSKKPPLGAPVNEADVLANKFWSKFRSLGTILQISDLPEDGFTDQDIKKIVQPFGKVSDILVNRSKNEAYLEMNYKEAVIAAVKYNETSPVLINGKRVKISVAEKPKAEKPKVASTQSKGNEKKVAQNTKDSAPSNKKEQVPSVVKKTTSLSSASKTDTKKPGKVVKSGETKVAAKPKKPADGKKPGPVKENDAADPAPLEEGKNPPKTKKPPDSSKPVDSKAKEPPKTRKVGEPKDKEAVKVKKPGECKAKEPLKARKVMDAKPKESLKAKKVIENKKAGESKVKKAAEPKKVGESDAKEPLKAKKVAESKESPKEQNAGEPSQAGESQGKEASKAADAPDKSEAVESPEAVESSGKDPEEMCVVMISSFPETGLSLEEIRNLTKPFGKVKDILIVSSHKKAYVEISRKSADSMVKFYTCFPMWVERNQLCISLVPELKDLNEEVIFTAMIKDANSSVNTEMLYTQFVHLGNLPDEGYSELEILCVGLRFGRVDHYMAIFQLNSAESAASMCRFLKRYPYSLGEVELTVSRSPRIEPTAADAVKKEVKKQEAGQESPDLKTIPEGSGVVPPSAVPPTEAMEDRGSNSDAIPETETERLGSEKMVGEAASQPPKTEDLGEDLEALKKDFGLGAPSAGQDFESSDTKPEGASALSSALKKEEKETDRSGQELPKKASPPDGEKAKEESAPGKEEEFHGASKEETLSASATEEETRAGLGPGSTEAALQEMPSTDTLSSNRLASLEADNAETTVGLAETPAPRVQVKMEEDLEGPSAASQASVEVAAKPAVVETKANVKEKPRLQMARVEVILEKLPKDLVSGAKELRLEGILEKNAKVQNPEEIVLKTLQGKGLGQAEAEESCKTSTLEAETAANAQAAPVPKALNPPKTRASARRKEKKPASKSQGVVAKTPAPKPTSQQRPANGRSNIPDSTKSKLNMSSLAVVVLGGGKSSSQQDKDPPAETKGSPKQSREQDSRPSNLKRDTSGNKDEELFPFNLDEFVTMDEVVDEAEPPQPRKNPVRGKRKDPPKKNLPCEPTSKKKKGKGPAGPPAAESEVSFVTLDEIGEDEGGMGQADLLSLEAMTDDAQGLVTVDEVNEDEELINEDMKDPQSLVTLDEISEQEDVTLRATAKGPFASGESEPDLKTERLVTVDEIGEVEELPLNQLSHFKEEEMLRGKEDEKGGVEDAGDFLSSQIPEDPSVLVTVDEIHEDSDDQPLMTLDEVTEDDEDFLEDFNRLKEEFSFVTVDEVGSEEEEEEKPGTSASQNSEGATKTAPGGKANENIRSSAESDNFKIPVKPLPERRKSIRGEPLEGEASSAQLGGPENEKPVGEEVDLDREKTELECKEKEEGKDVEQTDIVTESDSGSKQLRKEPDVSQKEQPCSKGSDSQEDDQSLGGVRPGEDAVAEVTEMEVEGSSAATSEEERKGDAGVTPSPSPGISTEGMAAGEPQAASKPAAQNPELSSDTVLGKGSEAAPSQPCEKPCRDRMESKSEEPENKQRKVDSSEKSKTPSQLKDLDFLVPKAGYFCQICSCFCVDEASMKSHCQSPLHQQNMEKFMIKSPAEQKGKEGTEEESLT</sequence>
<feature type="compositionally biased region" description="Basic and acidic residues" evidence="7">
    <location>
        <begin position="927"/>
        <end position="941"/>
    </location>
</feature>
<feature type="region of interest" description="Disordered" evidence="7">
    <location>
        <begin position="1924"/>
        <end position="1947"/>
    </location>
</feature>
<dbReference type="OrthoDB" id="10072641at2759"/>
<feature type="compositionally biased region" description="Polar residues" evidence="7">
    <location>
        <begin position="2010"/>
        <end position="2019"/>
    </location>
</feature>
<feature type="region of interest" description="Disordered" evidence="7">
    <location>
        <begin position="1991"/>
        <end position="2264"/>
    </location>
</feature>
<feature type="compositionally biased region" description="Basic and acidic residues" evidence="7">
    <location>
        <begin position="949"/>
        <end position="1064"/>
    </location>
</feature>
<gene>
    <name evidence="10" type="primary">ZNF638</name>
    <name evidence="10" type="ORF">L345_12683</name>
</gene>
<keyword evidence="11" id="KW-1185">Reference proteome</keyword>
<feature type="domain" description="Matrin-type" evidence="9">
    <location>
        <begin position="2275"/>
        <end position="2305"/>
    </location>
</feature>
<feature type="region of interest" description="Disordered" evidence="7">
    <location>
        <begin position="445"/>
        <end position="470"/>
    </location>
</feature>
<evidence type="ECO:0000256" key="1">
    <source>
        <dbReference type="ARBA" id="ARBA00004123"/>
    </source>
</evidence>
<evidence type="ECO:0000259" key="9">
    <source>
        <dbReference type="PROSITE" id="PS50171"/>
    </source>
</evidence>
<feature type="compositionally biased region" description="Basic and acidic residues" evidence="7">
    <location>
        <begin position="649"/>
        <end position="658"/>
    </location>
</feature>
<feature type="compositionally biased region" description="Pro residues" evidence="7">
    <location>
        <begin position="90"/>
        <end position="115"/>
    </location>
</feature>
<feature type="compositionally biased region" description="Basic and acidic residues" evidence="7">
    <location>
        <begin position="2048"/>
        <end position="2059"/>
    </location>
</feature>
<feature type="compositionally biased region" description="Basic residues" evidence="7">
    <location>
        <begin position="1767"/>
        <end position="1776"/>
    </location>
</feature>
<evidence type="ECO:0000256" key="3">
    <source>
        <dbReference type="ARBA" id="ARBA00022771"/>
    </source>
</evidence>
<evidence type="ECO:0000256" key="5">
    <source>
        <dbReference type="ARBA" id="ARBA00023242"/>
    </source>
</evidence>
<feature type="domain" description="RRM" evidence="8">
    <location>
        <begin position="778"/>
        <end position="853"/>
    </location>
</feature>
<dbReference type="EMBL" id="AZIM01003816">
    <property type="protein sequence ID" value="ETE61564.1"/>
    <property type="molecule type" value="Genomic_DNA"/>
</dbReference>
<keyword evidence="2" id="KW-0479">Metal-binding</keyword>
<evidence type="ECO:0000259" key="8">
    <source>
        <dbReference type="PROSITE" id="PS50102"/>
    </source>
</evidence>
<dbReference type="SMART" id="SM00451">
    <property type="entry name" value="ZnF_U1"/>
    <property type="match status" value="2"/>
</dbReference>
<proteinExistence type="predicted"/>
<feature type="region of interest" description="Disordered" evidence="7">
    <location>
        <begin position="556"/>
        <end position="658"/>
    </location>
</feature>
<dbReference type="PANTHER" id="PTHR15592">
    <property type="entry name" value="MATRIN 3/NUCLEAR PROTEIN 220-RELATED"/>
    <property type="match status" value="1"/>
</dbReference>
<dbReference type="InterPro" id="IPR000504">
    <property type="entry name" value="RRM_dom"/>
</dbReference>
<dbReference type="PROSITE" id="PS50171">
    <property type="entry name" value="ZF_MATRIN"/>
    <property type="match status" value="1"/>
</dbReference>
<organism evidence="10 11">
    <name type="scientific">Ophiophagus hannah</name>
    <name type="common">King cobra</name>
    <name type="synonym">Naja hannah</name>
    <dbReference type="NCBI Taxonomy" id="8665"/>
    <lineage>
        <taxon>Eukaryota</taxon>
        <taxon>Metazoa</taxon>
        <taxon>Chordata</taxon>
        <taxon>Craniata</taxon>
        <taxon>Vertebrata</taxon>
        <taxon>Euteleostomi</taxon>
        <taxon>Lepidosauria</taxon>
        <taxon>Squamata</taxon>
        <taxon>Bifurcata</taxon>
        <taxon>Unidentata</taxon>
        <taxon>Episquamata</taxon>
        <taxon>Toxicofera</taxon>
        <taxon>Serpentes</taxon>
        <taxon>Colubroidea</taxon>
        <taxon>Elapidae</taxon>
        <taxon>Elapinae</taxon>
        <taxon>Ophiophagus</taxon>
    </lineage>
</organism>
<feature type="region of interest" description="Disordered" evidence="7">
    <location>
        <begin position="263"/>
        <end position="287"/>
    </location>
</feature>
<feature type="compositionally biased region" description="Basic and acidic residues" evidence="7">
    <location>
        <begin position="273"/>
        <end position="284"/>
    </location>
</feature>
<feature type="compositionally biased region" description="Basic residues" evidence="7">
    <location>
        <begin position="579"/>
        <end position="621"/>
    </location>
</feature>
<feature type="region of interest" description="Disordered" evidence="7">
    <location>
        <begin position="688"/>
        <end position="758"/>
    </location>
</feature>
<keyword evidence="4" id="KW-0862">Zinc</keyword>
<keyword evidence="5" id="KW-0539">Nucleus</keyword>
<feature type="compositionally biased region" description="Basic and acidic residues" evidence="7">
    <location>
        <begin position="2231"/>
        <end position="2258"/>
    </location>
</feature>
<evidence type="ECO:0000313" key="10">
    <source>
        <dbReference type="EMBL" id="ETE61564.1"/>
    </source>
</evidence>
<dbReference type="InterPro" id="IPR035979">
    <property type="entry name" value="RBD_domain_sf"/>
</dbReference>
<feature type="compositionally biased region" description="Low complexity" evidence="7">
    <location>
        <begin position="894"/>
        <end position="904"/>
    </location>
</feature>
<feature type="compositionally biased region" description="Polar residues" evidence="7">
    <location>
        <begin position="1664"/>
        <end position="1689"/>
    </location>
</feature>